<evidence type="ECO:0000259" key="6">
    <source>
        <dbReference type="PROSITE" id="PS50102"/>
    </source>
</evidence>
<dbReference type="PROSITE" id="PS50102">
    <property type="entry name" value="RRM"/>
    <property type="match status" value="1"/>
</dbReference>
<reference evidence="7 8" key="1">
    <citation type="journal article" date="2023" name="Plants (Basel)">
        <title>Bridging the Gap: Combining Genomics and Transcriptomics Approaches to Understand Stylosanthes scabra, an Orphan Legume from the Brazilian Caatinga.</title>
        <authorList>
            <person name="Ferreira-Neto J.R.C."/>
            <person name="da Silva M.D."/>
            <person name="Binneck E."/>
            <person name="de Melo N.F."/>
            <person name="da Silva R.H."/>
            <person name="de Melo A.L.T.M."/>
            <person name="Pandolfi V."/>
            <person name="Bustamante F.O."/>
            <person name="Brasileiro-Vidal A.C."/>
            <person name="Benko-Iseppon A.M."/>
        </authorList>
    </citation>
    <scope>NUCLEOTIDE SEQUENCE [LARGE SCALE GENOMIC DNA]</scope>
    <source>
        <tissue evidence="7">Leaves</tissue>
    </source>
</reference>
<name>A0ABU6X666_9FABA</name>
<dbReference type="InterPro" id="IPR000504">
    <property type="entry name" value="RRM_dom"/>
</dbReference>
<accession>A0ABU6X666</accession>
<dbReference type="SUPFAM" id="SSF54928">
    <property type="entry name" value="RNA-binding domain, RBD"/>
    <property type="match status" value="1"/>
</dbReference>
<keyword evidence="3" id="KW-0508">mRNA splicing</keyword>
<dbReference type="Proteomes" id="UP001341840">
    <property type="component" value="Unassembled WGS sequence"/>
</dbReference>
<dbReference type="PANTHER" id="PTHR23147">
    <property type="entry name" value="SERINE/ARGININE RICH SPLICING FACTOR"/>
    <property type="match status" value="1"/>
</dbReference>
<feature type="domain" description="RRM" evidence="6">
    <location>
        <begin position="1"/>
        <end position="70"/>
    </location>
</feature>
<dbReference type="EMBL" id="JASCZI010211479">
    <property type="protein sequence ID" value="MED6192685.1"/>
    <property type="molecule type" value="Genomic_DNA"/>
</dbReference>
<dbReference type="Pfam" id="PF00076">
    <property type="entry name" value="RRM_1"/>
    <property type="match status" value="1"/>
</dbReference>
<keyword evidence="2" id="KW-0747">Spliceosome</keyword>
<dbReference type="InterPro" id="IPR050907">
    <property type="entry name" value="SRSF"/>
</dbReference>
<evidence type="ECO:0000256" key="3">
    <source>
        <dbReference type="ARBA" id="ARBA00023187"/>
    </source>
</evidence>
<sequence length="278" mass="32113">MSTTKRELYKEFGKNGFVKDIFISRKERINNEGAFAFVRYCDYGCMLKAIDRLNGVIWNGRRLIVNVSRYACVGGVRRKTLMQDQQKGLRKERTQKWVPVKHNTRDGTGTSGHKQESRSNGRKEILSIWADDQKERPQRSLLGVCVKPIEFRKNIKRITELWGKVVMMDDRTEEAKSFSTARILVDSFQWEMINEWITIKIEDRVFEVFAKEVGPEVYSVESHPDRGEVISETVEDDQLAAVSDESHTTTEAFPATTEQRFLNLMTVNDPLIEVLING</sequence>
<protein>
    <recommendedName>
        <fullName evidence="6">RRM domain-containing protein</fullName>
    </recommendedName>
</protein>
<evidence type="ECO:0000256" key="4">
    <source>
        <dbReference type="PROSITE-ProRule" id="PRU00176"/>
    </source>
</evidence>
<keyword evidence="8" id="KW-1185">Reference proteome</keyword>
<evidence type="ECO:0000313" key="7">
    <source>
        <dbReference type="EMBL" id="MED6192685.1"/>
    </source>
</evidence>
<proteinExistence type="predicted"/>
<feature type="region of interest" description="Disordered" evidence="5">
    <location>
        <begin position="97"/>
        <end position="121"/>
    </location>
</feature>
<comment type="caution">
    <text evidence="7">The sequence shown here is derived from an EMBL/GenBank/DDBJ whole genome shotgun (WGS) entry which is preliminary data.</text>
</comment>
<dbReference type="CDD" id="cd00590">
    <property type="entry name" value="RRM_SF"/>
    <property type="match status" value="1"/>
</dbReference>
<dbReference type="InterPro" id="IPR012677">
    <property type="entry name" value="Nucleotide-bd_a/b_plait_sf"/>
</dbReference>
<evidence type="ECO:0000313" key="8">
    <source>
        <dbReference type="Proteomes" id="UP001341840"/>
    </source>
</evidence>
<dbReference type="Gene3D" id="3.30.70.330">
    <property type="match status" value="1"/>
</dbReference>
<dbReference type="InterPro" id="IPR035979">
    <property type="entry name" value="RBD_domain_sf"/>
</dbReference>
<keyword evidence="1" id="KW-0507">mRNA processing</keyword>
<evidence type="ECO:0000256" key="1">
    <source>
        <dbReference type="ARBA" id="ARBA00022664"/>
    </source>
</evidence>
<organism evidence="7 8">
    <name type="scientific">Stylosanthes scabra</name>
    <dbReference type="NCBI Taxonomy" id="79078"/>
    <lineage>
        <taxon>Eukaryota</taxon>
        <taxon>Viridiplantae</taxon>
        <taxon>Streptophyta</taxon>
        <taxon>Embryophyta</taxon>
        <taxon>Tracheophyta</taxon>
        <taxon>Spermatophyta</taxon>
        <taxon>Magnoliopsida</taxon>
        <taxon>eudicotyledons</taxon>
        <taxon>Gunneridae</taxon>
        <taxon>Pentapetalae</taxon>
        <taxon>rosids</taxon>
        <taxon>fabids</taxon>
        <taxon>Fabales</taxon>
        <taxon>Fabaceae</taxon>
        <taxon>Papilionoideae</taxon>
        <taxon>50 kb inversion clade</taxon>
        <taxon>dalbergioids sensu lato</taxon>
        <taxon>Dalbergieae</taxon>
        <taxon>Pterocarpus clade</taxon>
        <taxon>Stylosanthes</taxon>
    </lineage>
</organism>
<evidence type="ECO:0000256" key="2">
    <source>
        <dbReference type="ARBA" id="ARBA00022728"/>
    </source>
</evidence>
<evidence type="ECO:0000256" key="5">
    <source>
        <dbReference type="SAM" id="MobiDB-lite"/>
    </source>
</evidence>
<keyword evidence="4" id="KW-0694">RNA-binding</keyword>
<gene>
    <name evidence="7" type="ORF">PIB30_012285</name>
</gene>